<comment type="caution">
    <text evidence="1">The sequence shown here is derived from an EMBL/GenBank/DDBJ whole genome shotgun (WGS) entry which is preliminary data.</text>
</comment>
<accession>A0ACC0VZE1</accession>
<dbReference type="Proteomes" id="UP001163321">
    <property type="component" value="Chromosome 5"/>
</dbReference>
<evidence type="ECO:0000313" key="2">
    <source>
        <dbReference type="Proteomes" id="UP001163321"/>
    </source>
</evidence>
<protein>
    <submittedName>
        <fullName evidence="1">Uncharacterized protein</fullName>
    </submittedName>
</protein>
<name>A0ACC0VZE1_9STRA</name>
<organism evidence="1 2">
    <name type="scientific">Peronosclerospora sorghi</name>
    <dbReference type="NCBI Taxonomy" id="230839"/>
    <lineage>
        <taxon>Eukaryota</taxon>
        <taxon>Sar</taxon>
        <taxon>Stramenopiles</taxon>
        <taxon>Oomycota</taxon>
        <taxon>Peronosporomycetes</taxon>
        <taxon>Peronosporales</taxon>
        <taxon>Peronosporaceae</taxon>
        <taxon>Peronosclerospora</taxon>
    </lineage>
</organism>
<evidence type="ECO:0000313" key="1">
    <source>
        <dbReference type="EMBL" id="KAI9911935.1"/>
    </source>
</evidence>
<reference evidence="1 2" key="1">
    <citation type="journal article" date="2022" name="bioRxiv">
        <title>The genome of the oomycete Peronosclerospora sorghi, a cosmopolitan pathogen of maize and sorghum, is inflated with dispersed pseudogenes.</title>
        <authorList>
            <person name="Fletcher K."/>
            <person name="Martin F."/>
            <person name="Isakeit T."/>
            <person name="Cavanaugh K."/>
            <person name="Magill C."/>
            <person name="Michelmore R."/>
        </authorList>
    </citation>
    <scope>NUCLEOTIDE SEQUENCE [LARGE SCALE GENOMIC DNA]</scope>
    <source>
        <strain evidence="1">P6</strain>
    </source>
</reference>
<dbReference type="EMBL" id="CM047584">
    <property type="protein sequence ID" value="KAI9911935.1"/>
    <property type="molecule type" value="Genomic_DNA"/>
</dbReference>
<gene>
    <name evidence="1" type="ORF">PsorP6_008712</name>
</gene>
<keyword evidence="2" id="KW-1185">Reference proteome</keyword>
<sequence>MSPSSFTGRCVNLGSVPDRSDWFFDMTPRSLLQGPTIETAPLELKKLAAGVDSFEIYLKSDKVFDSALSSELLQTADISCPSLNKELLVTYTAQW</sequence>
<proteinExistence type="predicted"/>